<evidence type="ECO:0000256" key="1">
    <source>
        <dbReference type="SAM" id="MobiDB-lite"/>
    </source>
</evidence>
<evidence type="ECO:0008006" key="5">
    <source>
        <dbReference type="Google" id="ProtNLM"/>
    </source>
</evidence>
<feature type="transmembrane region" description="Helical" evidence="2">
    <location>
        <begin position="21"/>
        <end position="43"/>
    </location>
</feature>
<feature type="transmembrane region" description="Helical" evidence="2">
    <location>
        <begin position="319"/>
        <end position="342"/>
    </location>
</feature>
<accession>A0ABP0C8D9</accession>
<feature type="transmembrane region" description="Helical" evidence="2">
    <location>
        <begin position="190"/>
        <end position="210"/>
    </location>
</feature>
<organism evidence="3 4">
    <name type="scientific">Sporothrix eucalyptigena</name>
    <dbReference type="NCBI Taxonomy" id="1812306"/>
    <lineage>
        <taxon>Eukaryota</taxon>
        <taxon>Fungi</taxon>
        <taxon>Dikarya</taxon>
        <taxon>Ascomycota</taxon>
        <taxon>Pezizomycotina</taxon>
        <taxon>Sordariomycetes</taxon>
        <taxon>Sordariomycetidae</taxon>
        <taxon>Ophiostomatales</taxon>
        <taxon>Ophiostomataceae</taxon>
        <taxon>Sporothrix</taxon>
    </lineage>
</organism>
<protein>
    <recommendedName>
        <fullName evidence="5">Integral membrane protein</fullName>
    </recommendedName>
</protein>
<reference evidence="3 4" key="1">
    <citation type="submission" date="2024-01" db="EMBL/GenBank/DDBJ databases">
        <authorList>
            <person name="Allen C."/>
            <person name="Tagirdzhanova G."/>
        </authorList>
    </citation>
    <scope>NUCLEOTIDE SEQUENCE [LARGE SCALE GENOMIC DNA]</scope>
</reference>
<feature type="compositionally biased region" description="Low complexity" evidence="1">
    <location>
        <begin position="432"/>
        <end position="450"/>
    </location>
</feature>
<keyword evidence="4" id="KW-1185">Reference proteome</keyword>
<evidence type="ECO:0000313" key="3">
    <source>
        <dbReference type="EMBL" id="CAK7227420.1"/>
    </source>
</evidence>
<keyword evidence="2" id="KW-0812">Transmembrane</keyword>
<keyword evidence="2" id="KW-1133">Transmembrane helix</keyword>
<sequence>MISPSWLSGRSWSKKLRVIRIQQCFLAGVAILELLSVIIIIILNTAGGQKTGSVSAPDLFLLQWPKNVSVDARENKTETYTLYWYLNSVVIQNGTEPLHYLSRQNGLDFDWREIDNDASRFIYHNHNCSNSSSPSPTPTNTTSLPTNSTSNTTTPSNHSTKSICDLPRPDEITDNPAALNGQPAFGRASFALYVIDITITGLAWPFIVWLNGNRSWQKRGRIILACTKGFATLVNVAAAALLAAGIAWVAKSTGPGGPAAGTMTASDASSVPTTTDSFSLTNNVALSNLTTNSNTTATNSTSPSSTMPVISAGPTASNLIWISAIGQIFATVFFIASCLLLWQKERNQLTGGQRQRHPNMRQRPGSLPVYRPRDSNARRGDDDEDLPPYQRDDPLGRPPSIPGYTISNGCTVAFHNFVVVSGPDCIPLNRVGSSGSSSGADADVAEASASNPSLAPGLSDNSGRRSPSPEYEEVVGVEPVSLLASGGSDTPLSEPVVNVPNNQAAEATGRSQTPAPMGDIENNSPQEAVSVPSTNSSAEHTLPREEPRSSSPHPPPTVTTTNSAD</sequence>
<feature type="compositionally biased region" description="Polar residues" evidence="1">
    <location>
        <begin position="521"/>
        <end position="539"/>
    </location>
</feature>
<feature type="compositionally biased region" description="Basic and acidic residues" evidence="1">
    <location>
        <begin position="371"/>
        <end position="381"/>
    </location>
</feature>
<dbReference type="EMBL" id="CAWUHD010000072">
    <property type="protein sequence ID" value="CAK7227420.1"/>
    <property type="molecule type" value="Genomic_DNA"/>
</dbReference>
<comment type="caution">
    <text evidence="3">The sequence shown here is derived from an EMBL/GenBank/DDBJ whole genome shotgun (WGS) entry which is preliminary data.</text>
</comment>
<dbReference type="Proteomes" id="UP001642482">
    <property type="component" value="Unassembled WGS sequence"/>
</dbReference>
<keyword evidence="2" id="KW-0472">Membrane</keyword>
<feature type="region of interest" description="Disordered" evidence="1">
    <location>
        <begin position="129"/>
        <end position="168"/>
    </location>
</feature>
<feature type="compositionally biased region" description="Low complexity" evidence="1">
    <location>
        <begin position="129"/>
        <end position="160"/>
    </location>
</feature>
<evidence type="ECO:0000256" key="2">
    <source>
        <dbReference type="SAM" id="Phobius"/>
    </source>
</evidence>
<feature type="region of interest" description="Disordered" evidence="1">
    <location>
        <begin position="349"/>
        <end position="402"/>
    </location>
</feature>
<evidence type="ECO:0000313" key="4">
    <source>
        <dbReference type="Proteomes" id="UP001642482"/>
    </source>
</evidence>
<feature type="region of interest" description="Disordered" evidence="1">
    <location>
        <begin position="432"/>
        <end position="565"/>
    </location>
</feature>
<name>A0ABP0C8D9_9PEZI</name>
<feature type="transmembrane region" description="Helical" evidence="2">
    <location>
        <begin position="222"/>
        <end position="250"/>
    </location>
</feature>
<proteinExistence type="predicted"/>
<feature type="compositionally biased region" description="Polar residues" evidence="1">
    <location>
        <begin position="499"/>
        <end position="514"/>
    </location>
</feature>
<gene>
    <name evidence="3" type="ORF">SEUCBS140593_006570</name>
</gene>